<dbReference type="GO" id="GO:0006427">
    <property type="term" value="P:histidyl-tRNA aminoacylation"/>
    <property type="evidence" value="ECO:0007669"/>
    <property type="project" value="TreeGrafter"/>
</dbReference>
<feature type="binding site" evidence="1">
    <location>
        <begin position="312"/>
        <end position="313"/>
    </location>
    <ligand>
        <name>L-histidine</name>
        <dbReference type="ChEBI" id="CHEBI:57595"/>
    </ligand>
</feature>
<dbReference type="AlphaFoldDB" id="A0A917EHB5"/>
<reference evidence="4" key="1">
    <citation type="journal article" date="2019" name="Int. J. Syst. Evol. Microbiol.">
        <title>The Global Catalogue of Microorganisms (GCM) 10K type strain sequencing project: providing services to taxonomists for standard genome sequencing and annotation.</title>
        <authorList>
            <consortium name="The Broad Institute Genomics Platform"/>
            <consortium name="The Broad Institute Genome Sequencing Center for Infectious Disease"/>
            <person name="Wu L."/>
            <person name="Ma J."/>
        </authorList>
    </citation>
    <scope>NUCLEOTIDE SEQUENCE [LARGE SCALE GENOMIC DNA]</scope>
    <source>
        <strain evidence="4">CGMCC 1.12664</strain>
    </source>
</reference>
<comment type="caution">
    <text evidence="3">The sequence shown here is derived from an EMBL/GenBank/DDBJ whole genome shotgun (WGS) entry which is preliminary data.</text>
</comment>
<dbReference type="Gene3D" id="3.30.930.10">
    <property type="entry name" value="Bira Bifunctional Protein, Domain 2"/>
    <property type="match status" value="1"/>
</dbReference>
<feature type="binding site" evidence="1">
    <location>
        <position position="118"/>
    </location>
    <ligand>
        <name>L-histidine</name>
        <dbReference type="ChEBI" id="CHEBI:57595"/>
    </ligand>
</feature>
<sequence length="377" mass="40173">MAVWQGHSPELRAQVRACAARLRDGFAASGAVPVECPILLPAATLLDLYGEDIRGRAYVTSDALRGEQMMRPDFTVPVVQMHMNGGAEPARYTYAGEVFRRQEEDEARANEYLQAGVEIFDGADPAGADAEVFALIRAATAGLSLRAATGDIGILMAAVGGLQTSEARKAALMRHIWRPRRFRSLLDRFAGRAEVPPTRAALLAAADPFAAAGPQLGLRSREEVEIRIAALKADADTPPVSDREVALIDAILAVRETLPFALEHLRDIAVDMPSISSAVEGLAARAQALETRGVDIAALDFEAAYGRTHMEYYDGFVFGFYAEARPDLPPVASGGRYDALTRVLGRSAGRPEGIPAVGGVVRPGLVVELGAQIGGES</sequence>
<protein>
    <submittedName>
        <fullName evidence="3">ATP phosphoribosyltransferase regulatory subunit</fullName>
    </submittedName>
</protein>
<organism evidence="3 4">
    <name type="scientific">Primorskyibacter flagellatus</name>
    <dbReference type="NCBI Taxonomy" id="1387277"/>
    <lineage>
        <taxon>Bacteria</taxon>
        <taxon>Pseudomonadati</taxon>
        <taxon>Pseudomonadota</taxon>
        <taxon>Alphaproteobacteria</taxon>
        <taxon>Rhodobacterales</taxon>
        <taxon>Roseobacteraceae</taxon>
        <taxon>Primorskyibacter</taxon>
    </lineage>
</organism>
<dbReference type="GO" id="GO:0016757">
    <property type="term" value="F:glycosyltransferase activity"/>
    <property type="evidence" value="ECO:0007669"/>
    <property type="project" value="UniProtKB-KW"/>
</dbReference>
<name>A0A917EHB5_9RHOB</name>
<dbReference type="Pfam" id="PF13393">
    <property type="entry name" value="tRNA-synt_His"/>
    <property type="match status" value="1"/>
</dbReference>
<dbReference type="PANTHER" id="PTHR43707">
    <property type="entry name" value="HISTIDYL-TRNA SYNTHETASE"/>
    <property type="match status" value="1"/>
</dbReference>
<evidence type="ECO:0000313" key="4">
    <source>
        <dbReference type="Proteomes" id="UP000612855"/>
    </source>
</evidence>
<dbReference type="Proteomes" id="UP000612855">
    <property type="component" value="Unassembled WGS sequence"/>
</dbReference>
<dbReference type="RefSeq" id="WP_188478564.1">
    <property type="nucleotide sequence ID" value="NZ_BMFJ01000002.1"/>
</dbReference>
<dbReference type="NCBIfam" id="NF008952">
    <property type="entry name" value="PRK12295.1-5"/>
    <property type="match status" value="1"/>
</dbReference>
<keyword evidence="3" id="KW-0328">Glycosyltransferase</keyword>
<dbReference type="InterPro" id="IPR004516">
    <property type="entry name" value="HisRS/HisZ"/>
</dbReference>
<dbReference type="PANTHER" id="PTHR43707:SF1">
    <property type="entry name" value="HISTIDINE--TRNA LIGASE, MITOCHONDRIAL-RELATED"/>
    <property type="match status" value="1"/>
</dbReference>
<dbReference type="GO" id="GO:0004821">
    <property type="term" value="F:histidine-tRNA ligase activity"/>
    <property type="evidence" value="ECO:0007669"/>
    <property type="project" value="TreeGrafter"/>
</dbReference>
<gene>
    <name evidence="3" type="ORF">GCM10011360_29500</name>
</gene>
<dbReference type="PIRSF" id="PIRSF001549">
    <property type="entry name" value="His-tRNA_synth"/>
    <property type="match status" value="1"/>
</dbReference>
<keyword evidence="4" id="KW-1185">Reference proteome</keyword>
<evidence type="ECO:0000256" key="1">
    <source>
        <dbReference type="PIRSR" id="PIRSR001549-1"/>
    </source>
</evidence>
<dbReference type="GO" id="GO:0005737">
    <property type="term" value="C:cytoplasm"/>
    <property type="evidence" value="ECO:0007669"/>
    <property type="project" value="InterPro"/>
</dbReference>
<feature type="binding site" evidence="1">
    <location>
        <position position="100"/>
    </location>
    <ligand>
        <name>L-histidine</name>
        <dbReference type="ChEBI" id="CHEBI:57595"/>
    </ligand>
</feature>
<dbReference type="EMBL" id="BMFJ01000002">
    <property type="protein sequence ID" value="GGE39946.1"/>
    <property type="molecule type" value="Genomic_DNA"/>
</dbReference>
<dbReference type="SUPFAM" id="SSF55681">
    <property type="entry name" value="Class II aaRS and biotin synthetases"/>
    <property type="match status" value="1"/>
</dbReference>
<evidence type="ECO:0000259" key="2">
    <source>
        <dbReference type="Pfam" id="PF13393"/>
    </source>
</evidence>
<proteinExistence type="predicted"/>
<feature type="binding site" evidence="1">
    <location>
        <begin position="73"/>
        <end position="75"/>
    </location>
    <ligand>
        <name>L-histidine</name>
        <dbReference type="ChEBI" id="CHEBI:57595"/>
    </ligand>
</feature>
<keyword evidence="3" id="KW-0808">Transferase</keyword>
<feature type="domain" description="Class II Histidinyl-tRNA synthetase (HisRS)-like catalytic core" evidence="2">
    <location>
        <begin position="9"/>
        <end position="348"/>
    </location>
</feature>
<accession>A0A917EHB5</accession>
<evidence type="ECO:0000313" key="3">
    <source>
        <dbReference type="EMBL" id="GGE39946.1"/>
    </source>
</evidence>
<feature type="binding site" evidence="1">
    <location>
        <position position="114"/>
    </location>
    <ligand>
        <name>L-histidine</name>
        <dbReference type="ChEBI" id="CHEBI:57595"/>
    </ligand>
</feature>
<dbReference type="InterPro" id="IPR045864">
    <property type="entry name" value="aa-tRNA-synth_II/BPL/LPL"/>
</dbReference>
<dbReference type="InterPro" id="IPR041715">
    <property type="entry name" value="HisRS-like_core"/>
</dbReference>